<keyword evidence="14" id="KW-1185">Reference proteome</keyword>
<evidence type="ECO:0000256" key="2">
    <source>
        <dbReference type="ARBA" id="ARBA00022598"/>
    </source>
</evidence>
<comment type="function">
    <text evidence="8">Catalyzes the ATP-dependent amidation of deamido-NAD to form NAD. Uses ammonia as a nitrogen source.</text>
</comment>
<dbReference type="InterPro" id="IPR022310">
    <property type="entry name" value="NAD/GMP_synthase"/>
</dbReference>
<dbReference type="Gene3D" id="3.40.50.620">
    <property type="entry name" value="HUPs"/>
    <property type="match status" value="1"/>
</dbReference>
<organism evidence="13 14">
    <name type="scientific">Vreelandella piezotolerans</name>
    <dbReference type="NCBI Taxonomy" id="2609667"/>
    <lineage>
        <taxon>Bacteria</taxon>
        <taxon>Pseudomonadati</taxon>
        <taxon>Pseudomonadota</taxon>
        <taxon>Gammaproteobacteria</taxon>
        <taxon>Oceanospirillales</taxon>
        <taxon>Halomonadaceae</taxon>
        <taxon>Vreelandella</taxon>
    </lineage>
</organism>
<comment type="subunit">
    <text evidence="8">Homodimer.</text>
</comment>
<dbReference type="EC" id="6.3.1.5" evidence="8 10"/>
<comment type="caution">
    <text evidence="13">The sequence shown here is derived from an EMBL/GenBank/DDBJ whole genome shotgun (WGS) entry which is preliminary data.</text>
</comment>
<evidence type="ECO:0000313" key="13">
    <source>
        <dbReference type="EMBL" id="KAE8439539.1"/>
    </source>
</evidence>
<keyword evidence="6 8" id="KW-0460">Magnesium</keyword>
<dbReference type="Proteomes" id="UP000466130">
    <property type="component" value="Unassembled WGS sequence"/>
</dbReference>
<evidence type="ECO:0000313" key="14">
    <source>
        <dbReference type="Proteomes" id="UP000466130"/>
    </source>
</evidence>
<comment type="catalytic activity">
    <reaction evidence="8 10">
        <text>deamido-NAD(+) + NH4(+) + ATP = AMP + diphosphate + NAD(+) + H(+)</text>
        <dbReference type="Rhea" id="RHEA:21188"/>
        <dbReference type="ChEBI" id="CHEBI:15378"/>
        <dbReference type="ChEBI" id="CHEBI:28938"/>
        <dbReference type="ChEBI" id="CHEBI:30616"/>
        <dbReference type="ChEBI" id="CHEBI:33019"/>
        <dbReference type="ChEBI" id="CHEBI:57540"/>
        <dbReference type="ChEBI" id="CHEBI:58437"/>
        <dbReference type="ChEBI" id="CHEBI:456215"/>
        <dbReference type="EC" id="6.3.1.5"/>
    </reaction>
</comment>
<dbReference type="NCBIfam" id="TIGR00199">
    <property type="entry name" value="PncC_domain"/>
    <property type="match status" value="1"/>
</dbReference>
<feature type="binding site" evidence="8">
    <location>
        <position position="378"/>
    </location>
    <ligand>
        <name>ATP</name>
        <dbReference type="ChEBI" id="CHEBI:30616"/>
    </ligand>
</feature>
<dbReference type="GO" id="GO:0008795">
    <property type="term" value="F:NAD+ synthase activity"/>
    <property type="evidence" value="ECO:0007669"/>
    <property type="project" value="UniProtKB-EC"/>
</dbReference>
<evidence type="ECO:0000256" key="3">
    <source>
        <dbReference type="ARBA" id="ARBA00022723"/>
    </source>
</evidence>
<feature type="binding site" evidence="8">
    <location>
        <begin position="232"/>
        <end position="239"/>
    </location>
    <ligand>
        <name>ATP</name>
        <dbReference type="ChEBI" id="CHEBI:30616"/>
    </ligand>
</feature>
<keyword evidence="7 8" id="KW-0520">NAD</keyword>
<dbReference type="PANTHER" id="PTHR23090:SF7">
    <property type="entry name" value="NH(3)-DEPENDENT NAD(+) SYNTHETASE"/>
    <property type="match status" value="1"/>
</dbReference>
<dbReference type="InterPro" id="IPR014729">
    <property type="entry name" value="Rossmann-like_a/b/a_fold"/>
</dbReference>
<evidence type="ECO:0000256" key="8">
    <source>
        <dbReference type="HAMAP-Rule" id="MF_00193"/>
    </source>
</evidence>
<feature type="binding site" evidence="8">
    <location>
        <position position="354"/>
    </location>
    <ligand>
        <name>Mg(2+)</name>
        <dbReference type="ChEBI" id="CHEBI:18420"/>
    </ligand>
</feature>
<dbReference type="HAMAP" id="MF_00193">
    <property type="entry name" value="NadE_ammonia_dep"/>
    <property type="match status" value="1"/>
</dbReference>
<feature type="domain" description="NAD/GMP synthase" evidence="12">
    <location>
        <begin position="210"/>
        <end position="454"/>
    </location>
</feature>
<keyword evidence="2 8" id="KW-0436">Ligase</keyword>
<dbReference type="SUPFAM" id="SSF52402">
    <property type="entry name" value="Adenine nucleotide alpha hydrolases-like"/>
    <property type="match status" value="1"/>
</dbReference>
<evidence type="ECO:0000256" key="4">
    <source>
        <dbReference type="ARBA" id="ARBA00022741"/>
    </source>
</evidence>
<dbReference type="NCBIfam" id="NF001979">
    <property type="entry name" value="PRK00768.1"/>
    <property type="match status" value="1"/>
</dbReference>
<feature type="binding site" evidence="8">
    <location>
        <position position="349"/>
    </location>
    <ligand>
        <name>ATP</name>
        <dbReference type="ChEBI" id="CHEBI:30616"/>
    </ligand>
</feature>
<feature type="binding site" description="in other chain" evidence="8">
    <location>
        <begin position="449"/>
        <end position="450"/>
    </location>
    <ligand>
        <name>deamido-NAD(+)</name>
        <dbReference type="ChEBI" id="CHEBI:58437"/>
        <note>ligand shared between two neighboring subunits</note>
    </ligand>
</feature>
<comment type="pathway">
    <text evidence="8">Cofactor biosynthesis; NAD(+) biosynthesis; NAD(+) from deamido-NAD(+) (ammonia route): step 1/1.</text>
</comment>
<comment type="similarity">
    <text evidence="1 8 9">Belongs to the NAD synthetase family.</text>
</comment>
<keyword evidence="4 8" id="KW-0547">Nucleotide-binding</keyword>
<keyword evidence="5 8" id="KW-0067">ATP-binding</keyword>
<feature type="binding site" evidence="8">
    <location>
        <position position="238"/>
    </location>
    <ligand>
        <name>Mg(2+)</name>
        <dbReference type="ChEBI" id="CHEBI:18420"/>
    </ligand>
</feature>
<dbReference type="EMBL" id="VWRT01000002">
    <property type="protein sequence ID" value="KAE8439539.1"/>
    <property type="molecule type" value="Genomic_DNA"/>
</dbReference>
<keyword evidence="3 8" id="KW-0479">Metal-binding</keyword>
<accession>A0ABQ6XC25</accession>
<dbReference type="Gene3D" id="3.90.950.20">
    <property type="entry name" value="CinA-like"/>
    <property type="match status" value="1"/>
</dbReference>
<feature type="binding site" description="in other chain" evidence="8">
    <location>
        <position position="362"/>
    </location>
    <ligand>
        <name>deamido-NAD(+)</name>
        <dbReference type="ChEBI" id="CHEBI:58437"/>
        <note>ligand shared between two neighboring subunits</note>
    </ligand>
</feature>
<evidence type="ECO:0000259" key="12">
    <source>
        <dbReference type="Pfam" id="PF02540"/>
    </source>
</evidence>
<dbReference type="NCBIfam" id="TIGR00552">
    <property type="entry name" value="nadE"/>
    <property type="match status" value="1"/>
</dbReference>
<gene>
    <name evidence="8 13" type="primary">nadE</name>
    <name evidence="13" type="ORF">F1978_04785</name>
</gene>
<evidence type="ECO:0000256" key="6">
    <source>
        <dbReference type="ARBA" id="ARBA00022842"/>
    </source>
</evidence>
<dbReference type="Pfam" id="PF02540">
    <property type="entry name" value="NAD_synthase"/>
    <property type="match status" value="1"/>
</dbReference>
<evidence type="ECO:0000256" key="7">
    <source>
        <dbReference type="ARBA" id="ARBA00023027"/>
    </source>
</evidence>
<dbReference type="Pfam" id="PF02464">
    <property type="entry name" value="CinA"/>
    <property type="match status" value="1"/>
</dbReference>
<dbReference type="InterPro" id="IPR036653">
    <property type="entry name" value="CinA-like_C"/>
</dbReference>
<dbReference type="InterPro" id="IPR008136">
    <property type="entry name" value="CinA_C"/>
</dbReference>
<evidence type="ECO:0000256" key="1">
    <source>
        <dbReference type="ARBA" id="ARBA00005859"/>
    </source>
</evidence>
<sequence>MALVTPPARMHPSRRPAMELLRQVRDYLQDYSLKLATAESCTAGLIASELARVPGSGQSMDCGLAVYSPEAKQRYLSVSAQTLERCGLTSEATSKEMAVGALTNNDANVAIANTGIAGPEPHDGIPVGTVCFAWAFRYEQQIYLIAETRHFSGDRNEVRLAAAHYALKRLMTHHAAVVEGEVSAVAHQAHQAHIQTALRVVPAIDPQQEVERRVMFLYRQLLNSGQKSLVLGISGGVDSTVAGRLAQLAVEKARQEGVSAHFYAMRLPYDTQHDEADAQQALAFIKPDSVLSVNIQAASDAMLASLEAGGLGFTDAQQRDFVLGNIKARQRMVAQYAVAGANAGLVVGTDQAAEALMGFFTKYGDGACDIAPLTGLTKAQVRQLGAVLGAPEALVEKQPTADLETLKPQLADEEALGVSYADIDAFLTGKQVSEEARATMIQTYQRSAHKRHLPITP</sequence>
<evidence type="ECO:0000256" key="5">
    <source>
        <dbReference type="ARBA" id="ARBA00022840"/>
    </source>
</evidence>
<feature type="binding site" evidence="8">
    <location>
        <position position="400"/>
    </location>
    <ligand>
        <name>ATP</name>
        <dbReference type="ChEBI" id="CHEBI:30616"/>
    </ligand>
</feature>
<dbReference type="PANTHER" id="PTHR23090">
    <property type="entry name" value="NH 3 /GLUTAMINE-DEPENDENT NAD + SYNTHETASE"/>
    <property type="match status" value="1"/>
</dbReference>
<dbReference type="CDD" id="cd00553">
    <property type="entry name" value="NAD_synthase"/>
    <property type="match status" value="1"/>
</dbReference>
<name>A0ABQ6XC25_9GAMM</name>
<evidence type="ECO:0000259" key="11">
    <source>
        <dbReference type="Pfam" id="PF02464"/>
    </source>
</evidence>
<evidence type="ECO:0000256" key="9">
    <source>
        <dbReference type="RuleBase" id="RU003811"/>
    </source>
</evidence>
<evidence type="ECO:0000256" key="10">
    <source>
        <dbReference type="RuleBase" id="RU003812"/>
    </source>
</evidence>
<feature type="binding site" description="in other chain" evidence="8">
    <location>
        <position position="329"/>
    </location>
    <ligand>
        <name>deamido-NAD(+)</name>
        <dbReference type="ChEBI" id="CHEBI:58437"/>
        <note>ligand shared between two neighboring subunits</note>
    </ligand>
</feature>
<dbReference type="SUPFAM" id="SSF142433">
    <property type="entry name" value="CinA-like"/>
    <property type="match status" value="1"/>
</dbReference>
<dbReference type="InterPro" id="IPR022926">
    <property type="entry name" value="NH(3)-dep_NAD(+)_synth"/>
</dbReference>
<protein>
    <recommendedName>
        <fullName evidence="8 10">NH(3)-dependent NAD(+) synthetase</fullName>
        <ecNumber evidence="8 10">6.3.1.5</ecNumber>
    </recommendedName>
</protein>
<reference evidence="13 14" key="1">
    <citation type="submission" date="2019-09" db="EMBL/GenBank/DDBJ databases">
        <title>The Halomonas whole genome shotgun (WGS).</title>
        <authorList>
            <person name="Xie Z."/>
        </authorList>
    </citation>
    <scope>NUCLEOTIDE SEQUENCE [LARGE SCALE GENOMIC DNA]</scope>
    <source>
        <strain evidence="13 14">NBT06E8</strain>
    </source>
</reference>
<dbReference type="InterPro" id="IPR003694">
    <property type="entry name" value="NAD_synthase"/>
</dbReference>
<proteinExistence type="inferred from homology"/>
<feature type="binding site" evidence="8">
    <location>
        <position position="369"/>
    </location>
    <ligand>
        <name>deamido-NAD(+)</name>
        <dbReference type="ChEBI" id="CHEBI:58437"/>
        <note>ligand shared between two neighboring subunits</note>
    </ligand>
</feature>
<feature type="domain" description="CinA C-terminal" evidence="11">
    <location>
        <begin position="20"/>
        <end position="171"/>
    </location>
</feature>